<feature type="transmembrane region" description="Helical" evidence="2">
    <location>
        <begin position="326"/>
        <end position="346"/>
    </location>
</feature>
<dbReference type="AlphaFoldDB" id="A0A9P5N3W2"/>
<sequence length="1027" mass="113519">MSSTILLSVRASRLARLHSFLSFTAFIGALLIASSLHFTKIVKNGVAGWPEEWFPSVSATIGDWYPERSIFQILIALNSGPRFALIGFGYLLNRKAFPSSALPGFVLATGVLRTLSCGGWVYITSSDDHDAHDFLMILYIVLNLPWMLGNIRLSQGKMRRQRFWVTLFPMIYFFVQHKVHRIPGAYTHYAFFEWSLILFDILYDSVTTLDFDNNELAVSFNICVDYRNRQTSESSEIDKSSAGEPSDPSVLTPSVGEKSPLVVNPPEAHPEAHSPNINEFSIFSRASLSFLSDLYFAYQSWTLLTSLPVTLFYFSIWKLALAGPEFSSLTALSPLLLGFPPVLSFAVSRGGRTVLAGIAGAIGIGLWWAESMWVRLGAAMIGVFCTAIRWAGEWQSDVDRGYHAVVFLLGLILSSLSKHLNHGNNPAWLILNSASGGQHVLVLTLGFLALIEFGTRPDYPFPASLTSATSTTHKRPHSSTKTDHRQASPDREQWLLPSIALGSLIYSLHERLSDPSSLLAWSWSGYPISGPHPHVHAPLTLLTQTLAASFALALFPSGSPTSSPRLGTAFPNIFAHPLVFMVGVFSTYLLHTRTGWVGYTGALLHTAFLTLITPPLLQKAGAAARACGPGRVFATAWAVWIVFIFVGTFTVAYAFVPGAWSFRERTDLVLVAQLALLAPSFNWRPFSASSPASLPPIPHLARRYIRTTLALIAVVALIGPSEVPAHARARILNAGIWAVHFGIGNEGRDSQRNMRDLFRDMDLDLVGLLETDLHRPVFGSRDLTRVAVEDLGYYVDIGPGPNKHTWGCVLLSKFPILKSRHHLLPSPDGELAPAIEAVVDAYGVNVTVIVAHNGQEETPLDRELQATELARIMSASYPDPLIFLGYVVTDPHARRPAPYEIMVTDGRVHDIDKDDTDRWCEYIFYRGLDRTAYARISRGSVTDTELQVGQFAVPRYVGTATGEEEVPEADRYLRGWKGDLPREHWFPDSYYGNEDSGGVRGHFYHVFDTPLYYRFPPASAPKSTSAP</sequence>
<evidence type="ECO:0000259" key="4">
    <source>
        <dbReference type="Pfam" id="PF23021"/>
    </source>
</evidence>
<organism evidence="7 8">
    <name type="scientific">Russula ochroleuca</name>
    <dbReference type="NCBI Taxonomy" id="152965"/>
    <lineage>
        <taxon>Eukaryota</taxon>
        <taxon>Fungi</taxon>
        <taxon>Dikarya</taxon>
        <taxon>Basidiomycota</taxon>
        <taxon>Agaricomycotina</taxon>
        <taxon>Agaricomycetes</taxon>
        <taxon>Russulales</taxon>
        <taxon>Russulaceae</taxon>
        <taxon>Russula</taxon>
    </lineage>
</organism>
<dbReference type="InterPro" id="IPR057315">
    <property type="entry name" value="Exo_endo_phos_PGAP2IP_C"/>
</dbReference>
<comment type="caution">
    <text evidence="7">The sequence shown here is derived from an EMBL/GenBank/DDBJ whole genome shotgun (WGS) entry which is preliminary data.</text>
</comment>
<name>A0A9P5N3W2_9AGAM</name>
<dbReference type="PANTHER" id="PTHR14859:SF1">
    <property type="entry name" value="PGAP2-INTERACTING PROTEIN"/>
    <property type="match status" value="1"/>
</dbReference>
<dbReference type="GO" id="GO:0031505">
    <property type="term" value="P:fungal-type cell wall organization"/>
    <property type="evidence" value="ECO:0007669"/>
    <property type="project" value="TreeGrafter"/>
</dbReference>
<feature type="transmembrane region" description="Helical" evidence="2">
    <location>
        <begin position="539"/>
        <end position="557"/>
    </location>
</feature>
<dbReference type="SUPFAM" id="SSF56219">
    <property type="entry name" value="DNase I-like"/>
    <property type="match status" value="1"/>
</dbReference>
<feature type="domain" description="PGAP2IP second transmembrane" evidence="4">
    <location>
        <begin position="491"/>
        <end position="680"/>
    </location>
</feature>
<dbReference type="InterPro" id="IPR051916">
    <property type="entry name" value="GPI-anchor_lipid_remodeler"/>
</dbReference>
<dbReference type="Pfam" id="PF10277">
    <property type="entry name" value="Frag1"/>
    <property type="match status" value="1"/>
</dbReference>
<dbReference type="PANTHER" id="PTHR14859">
    <property type="entry name" value="CALCOFLUOR WHITE HYPERSENSITIVE PROTEIN PRECURSOR"/>
    <property type="match status" value="1"/>
</dbReference>
<feature type="transmembrane region" description="Helical" evidence="2">
    <location>
        <begin position="597"/>
        <end position="617"/>
    </location>
</feature>
<keyword evidence="2" id="KW-1133">Transmembrane helix</keyword>
<dbReference type="OrthoDB" id="68581at2759"/>
<feature type="transmembrane region" description="Helical" evidence="2">
    <location>
        <begin position="353"/>
        <end position="369"/>
    </location>
</feature>
<feature type="transmembrane region" description="Helical" evidence="2">
    <location>
        <begin position="294"/>
        <end position="314"/>
    </location>
</feature>
<dbReference type="Pfam" id="PF23021">
    <property type="entry name" value="6TM_2nd_PGAP2IP"/>
    <property type="match status" value="1"/>
</dbReference>
<dbReference type="FunFam" id="3.60.10.10:FF:000100">
    <property type="entry name" value="Unplaced genomic scaffold supercont2.12, whole genome shotgun sequence"/>
    <property type="match status" value="1"/>
</dbReference>
<dbReference type="Gene3D" id="3.60.10.10">
    <property type="entry name" value="Endonuclease/exonuclease/phosphatase"/>
    <property type="match status" value="1"/>
</dbReference>
<keyword evidence="2" id="KW-0812">Transmembrane</keyword>
<feature type="domain" description="CWH43-like N-terminal" evidence="3">
    <location>
        <begin position="12"/>
        <end position="213"/>
    </location>
</feature>
<feature type="compositionally biased region" description="Basic and acidic residues" evidence="1">
    <location>
        <begin position="480"/>
        <end position="490"/>
    </location>
</feature>
<keyword evidence="8" id="KW-1185">Reference proteome</keyword>
<reference evidence="7" key="2">
    <citation type="journal article" date="2020" name="Nat. Commun.">
        <title>Large-scale genome sequencing of mycorrhizal fungi provides insights into the early evolution of symbiotic traits.</title>
        <authorList>
            <person name="Miyauchi S."/>
            <person name="Kiss E."/>
            <person name="Kuo A."/>
            <person name="Drula E."/>
            <person name="Kohler A."/>
            <person name="Sanchez-Garcia M."/>
            <person name="Morin E."/>
            <person name="Andreopoulos B."/>
            <person name="Barry K.W."/>
            <person name="Bonito G."/>
            <person name="Buee M."/>
            <person name="Carver A."/>
            <person name="Chen C."/>
            <person name="Cichocki N."/>
            <person name="Clum A."/>
            <person name="Culley D."/>
            <person name="Crous P.W."/>
            <person name="Fauchery L."/>
            <person name="Girlanda M."/>
            <person name="Hayes R.D."/>
            <person name="Keri Z."/>
            <person name="LaButti K."/>
            <person name="Lipzen A."/>
            <person name="Lombard V."/>
            <person name="Magnuson J."/>
            <person name="Maillard F."/>
            <person name="Murat C."/>
            <person name="Nolan M."/>
            <person name="Ohm R.A."/>
            <person name="Pangilinan J."/>
            <person name="Pereira M.F."/>
            <person name="Perotto S."/>
            <person name="Peter M."/>
            <person name="Pfister S."/>
            <person name="Riley R."/>
            <person name="Sitrit Y."/>
            <person name="Stielow J.B."/>
            <person name="Szollosi G."/>
            <person name="Zifcakova L."/>
            <person name="Stursova M."/>
            <person name="Spatafora J.W."/>
            <person name="Tedersoo L."/>
            <person name="Vaario L.M."/>
            <person name="Yamada A."/>
            <person name="Yan M."/>
            <person name="Wang P."/>
            <person name="Xu J."/>
            <person name="Bruns T."/>
            <person name="Baldrian P."/>
            <person name="Vilgalys R."/>
            <person name="Dunand C."/>
            <person name="Henrissat B."/>
            <person name="Grigoriev I.V."/>
            <person name="Hibbett D."/>
            <person name="Nagy L.G."/>
            <person name="Martin F.M."/>
        </authorList>
    </citation>
    <scope>NUCLEOTIDE SEQUENCE</scope>
    <source>
        <strain evidence="7">Prilba</strain>
    </source>
</reference>
<dbReference type="InterPro" id="IPR036691">
    <property type="entry name" value="Endo/exonu/phosph_ase_sf"/>
</dbReference>
<keyword evidence="2" id="KW-0472">Membrane</keyword>
<feature type="transmembrane region" description="Helical" evidence="2">
    <location>
        <begin position="70"/>
        <end position="92"/>
    </location>
</feature>
<evidence type="ECO:0000313" key="8">
    <source>
        <dbReference type="Proteomes" id="UP000759537"/>
    </source>
</evidence>
<feature type="region of interest" description="Disordered" evidence="1">
    <location>
        <begin position="234"/>
        <end position="254"/>
    </location>
</feature>
<dbReference type="GO" id="GO:0006506">
    <property type="term" value="P:GPI anchor biosynthetic process"/>
    <property type="evidence" value="ECO:0007669"/>
    <property type="project" value="TreeGrafter"/>
</dbReference>
<dbReference type="InterPro" id="IPR053911">
    <property type="entry name" value="PGAP2IP_TM_2nd"/>
</dbReference>
<feature type="transmembrane region" description="Helical" evidence="2">
    <location>
        <begin position="104"/>
        <end position="123"/>
    </location>
</feature>
<protein>
    <submittedName>
        <fullName evidence="7">Frag1/DRAM/Sfk1 family-domain-containing protein</fullName>
    </submittedName>
</protein>
<dbReference type="Proteomes" id="UP000759537">
    <property type="component" value="Unassembled WGS sequence"/>
</dbReference>
<evidence type="ECO:0000313" key="7">
    <source>
        <dbReference type="EMBL" id="KAF8485843.1"/>
    </source>
</evidence>
<accession>A0A9P5N3W2</accession>
<feature type="transmembrane region" description="Helical" evidence="2">
    <location>
        <begin position="20"/>
        <end position="39"/>
    </location>
</feature>
<evidence type="ECO:0000256" key="1">
    <source>
        <dbReference type="SAM" id="MobiDB-lite"/>
    </source>
</evidence>
<dbReference type="GO" id="GO:0005783">
    <property type="term" value="C:endoplasmic reticulum"/>
    <property type="evidence" value="ECO:0007669"/>
    <property type="project" value="TreeGrafter"/>
</dbReference>
<dbReference type="GO" id="GO:0016020">
    <property type="term" value="C:membrane"/>
    <property type="evidence" value="ECO:0007669"/>
    <property type="project" value="GOC"/>
</dbReference>
<feature type="transmembrane region" description="Helical" evidence="2">
    <location>
        <begin position="404"/>
        <end position="421"/>
    </location>
</feature>
<feature type="domain" description="PGAP2IP C-terminal nuclease-like" evidence="6">
    <location>
        <begin position="730"/>
        <end position="968"/>
    </location>
</feature>
<feature type="transmembrane region" description="Helical" evidence="2">
    <location>
        <begin position="637"/>
        <end position="656"/>
    </location>
</feature>
<evidence type="ECO:0000259" key="6">
    <source>
        <dbReference type="Pfam" id="PF23226"/>
    </source>
</evidence>
<dbReference type="InterPro" id="IPR019402">
    <property type="entry name" value="CWH43_N"/>
</dbReference>
<feature type="region of interest" description="Disordered" evidence="1">
    <location>
        <begin position="465"/>
        <end position="490"/>
    </location>
</feature>
<dbReference type="EMBL" id="WHVB01000002">
    <property type="protein sequence ID" value="KAF8485843.1"/>
    <property type="molecule type" value="Genomic_DNA"/>
</dbReference>
<feature type="transmembrane region" description="Helical" evidence="2">
    <location>
        <begin position="569"/>
        <end position="590"/>
    </location>
</feature>
<feature type="transmembrane region" description="Helical" evidence="2">
    <location>
        <begin position="427"/>
        <end position="451"/>
    </location>
</feature>
<dbReference type="Pfam" id="PF23022">
    <property type="entry name" value="6TM_1st_PGAP2IP"/>
    <property type="match status" value="1"/>
</dbReference>
<gene>
    <name evidence="7" type="ORF">DFH94DRAFT_708426</name>
</gene>
<dbReference type="InterPro" id="IPR053912">
    <property type="entry name" value="PGAP2IP_TM_1nd"/>
</dbReference>
<proteinExistence type="predicted"/>
<evidence type="ECO:0000259" key="3">
    <source>
        <dbReference type="Pfam" id="PF10277"/>
    </source>
</evidence>
<reference evidence="7" key="1">
    <citation type="submission" date="2019-10" db="EMBL/GenBank/DDBJ databases">
        <authorList>
            <consortium name="DOE Joint Genome Institute"/>
            <person name="Kuo A."/>
            <person name="Miyauchi S."/>
            <person name="Kiss E."/>
            <person name="Drula E."/>
            <person name="Kohler A."/>
            <person name="Sanchez-Garcia M."/>
            <person name="Andreopoulos B."/>
            <person name="Barry K.W."/>
            <person name="Bonito G."/>
            <person name="Buee M."/>
            <person name="Carver A."/>
            <person name="Chen C."/>
            <person name="Cichocki N."/>
            <person name="Clum A."/>
            <person name="Culley D."/>
            <person name="Crous P.W."/>
            <person name="Fauchery L."/>
            <person name="Girlanda M."/>
            <person name="Hayes R."/>
            <person name="Keri Z."/>
            <person name="LaButti K."/>
            <person name="Lipzen A."/>
            <person name="Lombard V."/>
            <person name="Magnuson J."/>
            <person name="Maillard F."/>
            <person name="Morin E."/>
            <person name="Murat C."/>
            <person name="Nolan M."/>
            <person name="Ohm R."/>
            <person name="Pangilinan J."/>
            <person name="Pereira M."/>
            <person name="Perotto S."/>
            <person name="Peter M."/>
            <person name="Riley R."/>
            <person name="Sitrit Y."/>
            <person name="Stielow B."/>
            <person name="Szollosi G."/>
            <person name="Zifcakova L."/>
            <person name="Stursova M."/>
            <person name="Spatafora J.W."/>
            <person name="Tedersoo L."/>
            <person name="Vaario L.-M."/>
            <person name="Yamada A."/>
            <person name="Yan M."/>
            <person name="Wang P."/>
            <person name="Xu J."/>
            <person name="Bruns T."/>
            <person name="Baldrian P."/>
            <person name="Vilgalys R."/>
            <person name="Henrissat B."/>
            <person name="Grigoriev I.V."/>
            <person name="Hibbett D."/>
            <person name="Nagy L.G."/>
            <person name="Martin F.M."/>
        </authorList>
    </citation>
    <scope>NUCLEOTIDE SEQUENCE</scope>
    <source>
        <strain evidence="7">Prilba</strain>
    </source>
</reference>
<feature type="domain" description="PGAP2IP first transmembrane" evidence="5">
    <location>
        <begin position="299"/>
        <end position="451"/>
    </location>
</feature>
<evidence type="ECO:0000256" key="2">
    <source>
        <dbReference type="SAM" id="Phobius"/>
    </source>
</evidence>
<dbReference type="Pfam" id="PF23226">
    <property type="entry name" value="Exo_endo_phos_PGAP2IP"/>
    <property type="match status" value="1"/>
</dbReference>
<feature type="transmembrane region" description="Helical" evidence="2">
    <location>
        <begin position="135"/>
        <end position="153"/>
    </location>
</feature>
<evidence type="ECO:0000259" key="5">
    <source>
        <dbReference type="Pfam" id="PF23022"/>
    </source>
</evidence>